<dbReference type="InterPro" id="IPR006076">
    <property type="entry name" value="FAD-dep_OxRdtase"/>
</dbReference>
<organism evidence="2 3">
    <name type="scientific">Jatrophihabitans lederbergiae</name>
    <dbReference type="NCBI Taxonomy" id="3075547"/>
    <lineage>
        <taxon>Bacteria</taxon>
        <taxon>Bacillati</taxon>
        <taxon>Actinomycetota</taxon>
        <taxon>Actinomycetes</taxon>
        <taxon>Jatrophihabitantales</taxon>
        <taxon>Jatrophihabitantaceae</taxon>
        <taxon>Jatrophihabitans</taxon>
    </lineage>
</organism>
<dbReference type="InterPro" id="IPR036188">
    <property type="entry name" value="FAD/NAD-bd_sf"/>
</dbReference>
<protein>
    <submittedName>
        <fullName evidence="2">FAD-binding oxidoreductase</fullName>
        <ecNumber evidence="2">1.-.-.-</ecNumber>
    </submittedName>
</protein>
<dbReference type="Proteomes" id="UP001183176">
    <property type="component" value="Unassembled WGS sequence"/>
</dbReference>
<dbReference type="PANTHER" id="PTHR13847">
    <property type="entry name" value="SARCOSINE DEHYDROGENASE-RELATED"/>
    <property type="match status" value="1"/>
</dbReference>
<reference evidence="3" key="1">
    <citation type="submission" date="2023-07" db="EMBL/GenBank/DDBJ databases">
        <title>30 novel species of actinomycetes from the DSMZ collection.</title>
        <authorList>
            <person name="Nouioui I."/>
        </authorList>
    </citation>
    <scope>NUCLEOTIDE SEQUENCE [LARGE SCALE GENOMIC DNA]</scope>
    <source>
        <strain evidence="3">DSM 44399</strain>
    </source>
</reference>
<dbReference type="EMBL" id="JAVREH010000008">
    <property type="protein sequence ID" value="MDT0261442.1"/>
    <property type="molecule type" value="Genomic_DNA"/>
</dbReference>
<dbReference type="Gene3D" id="3.30.9.10">
    <property type="entry name" value="D-Amino Acid Oxidase, subunit A, domain 2"/>
    <property type="match status" value="1"/>
</dbReference>
<name>A0ABU2J909_9ACTN</name>
<evidence type="ECO:0000259" key="1">
    <source>
        <dbReference type="Pfam" id="PF01266"/>
    </source>
</evidence>
<evidence type="ECO:0000313" key="3">
    <source>
        <dbReference type="Proteomes" id="UP001183176"/>
    </source>
</evidence>
<dbReference type="GO" id="GO:0016491">
    <property type="term" value="F:oxidoreductase activity"/>
    <property type="evidence" value="ECO:0007669"/>
    <property type="project" value="UniProtKB-KW"/>
</dbReference>
<proteinExistence type="predicted"/>
<feature type="domain" description="FAD dependent oxidoreductase" evidence="1">
    <location>
        <begin position="7"/>
        <end position="351"/>
    </location>
</feature>
<evidence type="ECO:0000313" key="2">
    <source>
        <dbReference type="EMBL" id="MDT0261442.1"/>
    </source>
</evidence>
<dbReference type="SUPFAM" id="SSF51905">
    <property type="entry name" value="FAD/NAD(P)-binding domain"/>
    <property type="match status" value="1"/>
</dbReference>
<dbReference type="RefSeq" id="WP_311422598.1">
    <property type="nucleotide sequence ID" value="NZ_JAVREH010000008.1"/>
</dbReference>
<gene>
    <name evidence="2" type="ORF">RM423_08540</name>
</gene>
<dbReference type="Gene3D" id="3.50.50.60">
    <property type="entry name" value="FAD/NAD(P)-binding domain"/>
    <property type="match status" value="1"/>
</dbReference>
<comment type="caution">
    <text evidence="2">The sequence shown here is derived from an EMBL/GenBank/DDBJ whole genome shotgun (WGS) entry which is preliminary data.</text>
</comment>
<sequence length="385" mass="40833">MTNRTTVVIGGGVVGASIAWNLRNTSAPGHDVQLLDTHLPLLGATAYSAGILRRHHTLAEDIALAGESIGFYRRFADHVGGSSGYTRQQFLLLLKAESAADASVHRGYIDRFEPASRWLTSAELAGRYPYMTIGADEFGVLETDGGYGDATATALSYRSAFVGAGGDLRCGVCVEGIERANGRWRLRTNVDDLAADDLVIAAGWQSAELLAKLDIELPVVARRIGLAVIHGDPAPSSGPVVIDDVTGAYFVPRPNGSVALGVRARPRWDQPLPAQPLSRAEVTEAVRRSSARVSSFAQARVVGSQAACDGYTPDNRPVLGPVPECDGLHLACGFSGGGFKIAPAVGRHVADGVVTGRTPDAIAAYDLRRFARGDQLVPERRYAHL</sequence>
<keyword evidence="2" id="KW-0560">Oxidoreductase</keyword>
<accession>A0ABU2J909</accession>
<keyword evidence="3" id="KW-1185">Reference proteome</keyword>
<dbReference type="EC" id="1.-.-.-" evidence="2"/>
<dbReference type="Pfam" id="PF01266">
    <property type="entry name" value="DAO"/>
    <property type="match status" value="1"/>
</dbReference>